<feature type="domain" description="RNA helicase HrpA C-terminal" evidence="1">
    <location>
        <begin position="1"/>
        <end position="214"/>
    </location>
</feature>
<keyword evidence="2" id="KW-0347">Helicase</keyword>
<keyword evidence="2" id="KW-0067">ATP-binding</keyword>
<sequence>PALVDRGRDCAIEVFDDPQEAAREHRKGLLRLFRLTLREQVRFVERSVRDLGRVQMQAQMVPGLAALFESAESLATEVADCALMATALADPRPTDEASFRERREDVKGRLTLVAGEISRLLIEIVTQSASIPSKLKKLSDEKALVSDIETQLRTLFTVHFLTTVPLSQLTHYPRYLKAIQYRLDRYRDDPARDAQRQREIERLTVPLNRAIADRRGQPDARLD</sequence>
<organism evidence="2">
    <name type="scientific">gut metagenome</name>
    <dbReference type="NCBI Taxonomy" id="749906"/>
    <lineage>
        <taxon>unclassified sequences</taxon>
        <taxon>metagenomes</taxon>
        <taxon>organismal metagenomes</taxon>
    </lineage>
</organism>
<dbReference type="InterPro" id="IPR024590">
    <property type="entry name" value="HrpA_C"/>
</dbReference>
<gene>
    <name evidence="2" type="ORF">EVA_16858</name>
</gene>
<keyword evidence="2" id="KW-0378">Hydrolase</keyword>
<feature type="non-terminal residue" evidence="2">
    <location>
        <position position="223"/>
    </location>
</feature>
<feature type="non-terminal residue" evidence="2">
    <location>
        <position position="1"/>
    </location>
</feature>
<evidence type="ECO:0000259" key="1">
    <source>
        <dbReference type="Pfam" id="PF11898"/>
    </source>
</evidence>
<accession>J9C5E5</accession>
<evidence type="ECO:0000313" key="2">
    <source>
        <dbReference type="EMBL" id="EJW95035.1"/>
    </source>
</evidence>
<name>J9C5E5_9ZZZZ</name>
<comment type="caution">
    <text evidence="2">The sequence shown here is derived from an EMBL/GenBank/DDBJ whole genome shotgun (WGS) entry which is preliminary data.</text>
</comment>
<keyword evidence="2" id="KW-0547">Nucleotide-binding</keyword>
<dbReference type="AlphaFoldDB" id="J9C5E5"/>
<proteinExistence type="predicted"/>
<dbReference type="GO" id="GO:0004386">
    <property type="term" value="F:helicase activity"/>
    <property type="evidence" value="ECO:0007669"/>
    <property type="project" value="UniProtKB-KW"/>
</dbReference>
<reference evidence="2" key="1">
    <citation type="journal article" date="2012" name="PLoS ONE">
        <title>Gene sets for utilization of primary and secondary nutrition supplies in the distal gut of endangered iberian lynx.</title>
        <authorList>
            <person name="Alcaide M."/>
            <person name="Messina E."/>
            <person name="Richter M."/>
            <person name="Bargiela R."/>
            <person name="Peplies J."/>
            <person name="Huws S.A."/>
            <person name="Newbold C.J."/>
            <person name="Golyshin P.N."/>
            <person name="Simon M.A."/>
            <person name="Lopez G."/>
            <person name="Yakimov M.M."/>
            <person name="Ferrer M."/>
        </authorList>
    </citation>
    <scope>NUCLEOTIDE SEQUENCE</scope>
</reference>
<dbReference type="EMBL" id="AMCI01006034">
    <property type="protein sequence ID" value="EJW95035.1"/>
    <property type="molecule type" value="Genomic_DNA"/>
</dbReference>
<dbReference type="Pfam" id="PF11898">
    <property type="entry name" value="DUF3418"/>
    <property type="match status" value="1"/>
</dbReference>
<protein>
    <submittedName>
        <fullName evidence="2">ATP-dependent helicase HrpA</fullName>
    </submittedName>
</protein>